<dbReference type="AlphaFoldDB" id="A0AAN8ISK5"/>
<dbReference type="CDD" id="cd05380">
    <property type="entry name" value="CAP_euk"/>
    <property type="match status" value="1"/>
</dbReference>
<feature type="domain" description="SCP" evidence="1">
    <location>
        <begin position="1"/>
        <end position="114"/>
    </location>
</feature>
<dbReference type="Proteomes" id="UP001331761">
    <property type="component" value="Unassembled WGS sequence"/>
</dbReference>
<dbReference type="InterPro" id="IPR014044">
    <property type="entry name" value="CAP_dom"/>
</dbReference>
<accession>A0AAN8ISK5</accession>
<dbReference type="InterPro" id="IPR035940">
    <property type="entry name" value="CAP_sf"/>
</dbReference>
<dbReference type="EMBL" id="WIXE01005882">
    <property type="protein sequence ID" value="KAK5981798.1"/>
    <property type="molecule type" value="Genomic_DNA"/>
</dbReference>
<dbReference type="SUPFAM" id="SSF55797">
    <property type="entry name" value="PR-1-like"/>
    <property type="match status" value="1"/>
</dbReference>
<dbReference type="GO" id="GO:0005576">
    <property type="term" value="C:extracellular region"/>
    <property type="evidence" value="ECO:0007669"/>
    <property type="project" value="InterPro"/>
</dbReference>
<dbReference type="InterPro" id="IPR001283">
    <property type="entry name" value="CRISP-related"/>
</dbReference>
<sequence>MSYSMDLENAAQAYANTCPSSRSSYMGETFVSFPTNTRPFYDCAYDAIRSFWSPIRMWGIDQNVMFTNAVLGTGLINFSQMAWAKSYQIGCGIQRCGMNTVVVCRYYPRGNILNQRIYGLGRFCTACPYKGCTTDYMHQGLCSNPTQV</sequence>
<dbReference type="PROSITE" id="PS01010">
    <property type="entry name" value="CRISP_2"/>
    <property type="match status" value="1"/>
</dbReference>
<dbReference type="InterPro" id="IPR018244">
    <property type="entry name" value="Allrgn_V5/Tpx1_CS"/>
</dbReference>
<dbReference type="Pfam" id="PF00188">
    <property type="entry name" value="CAP"/>
    <property type="match status" value="1"/>
</dbReference>
<name>A0AAN8ISK5_TRICO</name>
<keyword evidence="3" id="KW-1185">Reference proteome</keyword>
<reference evidence="2 3" key="1">
    <citation type="submission" date="2019-10" db="EMBL/GenBank/DDBJ databases">
        <title>Assembly and Annotation for the nematode Trichostrongylus colubriformis.</title>
        <authorList>
            <person name="Martin J."/>
        </authorList>
    </citation>
    <scope>NUCLEOTIDE SEQUENCE [LARGE SCALE GENOMIC DNA]</scope>
    <source>
        <strain evidence="2">G859</strain>
        <tissue evidence="2">Whole worm</tissue>
    </source>
</reference>
<evidence type="ECO:0000313" key="2">
    <source>
        <dbReference type="EMBL" id="KAK5981798.1"/>
    </source>
</evidence>
<dbReference type="PANTHER" id="PTHR10334">
    <property type="entry name" value="CYSTEINE-RICH SECRETORY PROTEIN-RELATED"/>
    <property type="match status" value="1"/>
</dbReference>
<gene>
    <name evidence="2" type="ORF">GCK32_011154</name>
</gene>
<organism evidence="2 3">
    <name type="scientific">Trichostrongylus colubriformis</name>
    <name type="common">Black scour worm</name>
    <dbReference type="NCBI Taxonomy" id="6319"/>
    <lineage>
        <taxon>Eukaryota</taxon>
        <taxon>Metazoa</taxon>
        <taxon>Ecdysozoa</taxon>
        <taxon>Nematoda</taxon>
        <taxon>Chromadorea</taxon>
        <taxon>Rhabditida</taxon>
        <taxon>Rhabditina</taxon>
        <taxon>Rhabditomorpha</taxon>
        <taxon>Strongyloidea</taxon>
        <taxon>Trichostrongylidae</taxon>
        <taxon>Trichostrongylus</taxon>
    </lineage>
</organism>
<dbReference type="PRINTS" id="PR00837">
    <property type="entry name" value="V5TPXLIKE"/>
</dbReference>
<proteinExistence type="predicted"/>
<dbReference type="SMART" id="SM00198">
    <property type="entry name" value="SCP"/>
    <property type="match status" value="1"/>
</dbReference>
<evidence type="ECO:0000313" key="3">
    <source>
        <dbReference type="Proteomes" id="UP001331761"/>
    </source>
</evidence>
<protein>
    <submittedName>
        <fullName evidence="2">SCP domain-containing protein</fullName>
    </submittedName>
</protein>
<comment type="caution">
    <text evidence="2">The sequence shown here is derived from an EMBL/GenBank/DDBJ whole genome shotgun (WGS) entry which is preliminary data.</text>
</comment>
<evidence type="ECO:0000259" key="1">
    <source>
        <dbReference type="SMART" id="SM00198"/>
    </source>
</evidence>
<dbReference type="Gene3D" id="3.40.33.10">
    <property type="entry name" value="CAP"/>
    <property type="match status" value="1"/>
</dbReference>